<dbReference type="AlphaFoldDB" id="A0A5B7FA96"/>
<evidence type="ECO:0000313" key="3">
    <source>
        <dbReference type="Proteomes" id="UP000324222"/>
    </source>
</evidence>
<keyword evidence="3" id="KW-1185">Reference proteome</keyword>
<sequence>MRMAACQLDSCAPNSEISRCSCLFIRLSLENLVHAVPHVAQGAGSSHPGLLRLLPTPSVDGRRKESGLEGHAKG</sequence>
<reference evidence="2 3" key="1">
    <citation type="submission" date="2019-05" db="EMBL/GenBank/DDBJ databases">
        <title>Another draft genome of Portunus trituberculatus and its Hox gene families provides insights of decapod evolution.</title>
        <authorList>
            <person name="Jeong J.-H."/>
            <person name="Song I."/>
            <person name="Kim S."/>
            <person name="Choi T."/>
            <person name="Kim D."/>
            <person name="Ryu S."/>
            <person name="Kim W."/>
        </authorList>
    </citation>
    <scope>NUCLEOTIDE SEQUENCE [LARGE SCALE GENOMIC DNA]</scope>
    <source>
        <tissue evidence="2">Muscle</tissue>
    </source>
</reference>
<evidence type="ECO:0000313" key="2">
    <source>
        <dbReference type="EMBL" id="MPC42013.1"/>
    </source>
</evidence>
<proteinExistence type="predicted"/>
<comment type="caution">
    <text evidence="2">The sequence shown here is derived from an EMBL/GenBank/DDBJ whole genome shotgun (WGS) entry which is preliminary data.</text>
</comment>
<feature type="compositionally biased region" description="Basic and acidic residues" evidence="1">
    <location>
        <begin position="60"/>
        <end position="74"/>
    </location>
</feature>
<dbReference type="Proteomes" id="UP000324222">
    <property type="component" value="Unassembled WGS sequence"/>
</dbReference>
<organism evidence="2 3">
    <name type="scientific">Portunus trituberculatus</name>
    <name type="common">Swimming crab</name>
    <name type="synonym">Neptunus trituberculatus</name>
    <dbReference type="NCBI Taxonomy" id="210409"/>
    <lineage>
        <taxon>Eukaryota</taxon>
        <taxon>Metazoa</taxon>
        <taxon>Ecdysozoa</taxon>
        <taxon>Arthropoda</taxon>
        <taxon>Crustacea</taxon>
        <taxon>Multicrustacea</taxon>
        <taxon>Malacostraca</taxon>
        <taxon>Eumalacostraca</taxon>
        <taxon>Eucarida</taxon>
        <taxon>Decapoda</taxon>
        <taxon>Pleocyemata</taxon>
        <taxon>Brachyura</taxon>
        <taxon>Eubrachyura</taxon>
        <taxon>Portunoidea</taxon>
        <taxon>Portunidae</taxon>
        <taxon>Portuninae</taxon>
        <taxon>Portunus</taxon>
    </lineage>
</organism>
<evidence type="ECO:0000256" key="1">
    <source>
        <dbReference type="SAM" id="MobiDB-lite"/>
    </source>
</evidence>
<name>A0A5B7FA96_PORTR</name>
<feature type="region of interest" description="Disordered" evidence="1">
    <location>
        <begin position="41"/>
        <end position="74"/>
    </location>
</feature>
<protein>
    <submittedName>
        <fullName evidence="2">Uncharacterized protein</fullName>
    </submittedName>
</protein>
<accession>A0A5B7FA96</accession>
<dbReference type="EMBL" id="VSRR010005274">
    <property type="protein sequence ID" value="MPC42013.1"/>
    <property type="molecule type" value="Genomic_DNA"/>
</dbReference>
<gene>
    <name evidence="2" type="ORF">E2C01_035625</name>
</gene>